<organism evidence="9 10">
    <name type="scientific">Eiseniibacteriota bacterium</name>
    <dbReference type="NCBI Taxonomy" id="2212470"/>
    <lineage>
        <taxon>Bacteria</taxon>
        <taxon>Candidatus Eiseniibacteriota</taxon>
    </lineage>
</organism>
<accession>A0A538SJ85</accession>
<dbReference type="SUPFAM" id="SSF56935">
    <property type="entry name" value="Porins"/>
    <property type="match status" value="1"/>
</dbReference>
<evidence type="ECO:0000256" key="4">
    <source>
        <dbReference type="ARBA" id="ARBA00022692"/>
    </source>
</evidence>
<comment type="similarity">
    <text evidence="2">Belongs to the OmpP1/FadL family.</text>
</comment>
<keyword evidence="7" id="KW-0998">Cell outer membrane</keyword>
<evidence type="ECO:0000256" key="2">
    <source>
        <dbReference type="ARBA" id="ARBA00008163"/>
    </source>
</evidence>
<gene>
    <name evidence="9" type="ORF">E6K72_10415</name>
</gene>
<dbReference type="Pfam" id="PF03349">
    <property type="entry name" value="Toluene_X"/>
    <property type="match status" value="1"/>
</dbReference>
<dbReference type="AlphaFoldDB" id="A0A538SJ85"/>
<dbReference type="GO" id="GO:0015483">
    <property type="term" value="F:long-chain fatty acid transporting porin activity"/>
    <property type="evidence" value="ECO:0007669"/>
    <property type="project" value="TreeGrafter"/>
</dbReference>
<keyword evidence="3" id="KW-1134">Transmembrane beta strand</keyword>
<evidence type="ECO:0000313" key="9">
    <source>
        <dbReference type="EMBL" id="TMQ51434.1"/>
    </source>
</evidence>
<evidence type="ECO:0000256" key="5">
    <source>
        <dbReference type="ARBA" id="ARBA00022729"/>
    </source>
</evidence>
<dbReference type="Proteomes" id="UP000317716">
    <property type="component" value="Unassembled WGS sequence"/>
</dbReference>
<keyword evidence="6" id="KW-0472">Membrane</keyword>
<name>A0A538SJ85_UNCEI</name>
<keyword evidence="5 8" id="KW-0732">Signal</keyword>
<evidence type="ECO:0000256" key="1">
    <source>
        <dbReference type="ARBA" id="ARBA00004571"/>
    </source>
</evidence>
<comment type="subcellular location">
    <subcellularLocation>
        <location evidence="1">Cell outer membrane</location>
        <topology evidence="1">Multi-pass membrane protein</topology>
    </subcellularLocation>
</comment>
<feature type="signal peptide" evidence="8">
    <location>
        <begin position="1"/>
        <end position="23"/>
    </location>
</feature>
<evidence type="ECO:0008006" key="11">
    <source>
        <dbReference type="Google" id="ProtNLM"/>
    </source>
</evidence>
<proteinExistence type="inferred from homology"/>
<dbReference type="GO" id="GO:0009279">
    <property type="term" value="C:cell outer membrane"/>
    <property type="evidence" value="ECO:0007669"/>
    <property type="project" value="UniProtKB-SubCell"/>
</dbReference>
<dbReference type="PANTHER" id="PTHR35093">
    <property type="entry name" value="OUTER MEMBRANE PROTEIN NMB0088-RELATED"/>
    <property type="match status" value="1"/>
</dbReference>
<evidence type="ECO:0000256" key="7">
    <source>
        <dbReference type="ARBA" id="ARBA00023237"/>
    </source>
</evidence>
<dbReference type="EMBL" id="VBOS01000374">
    <property type="protein sequence ID" value="TMQ51434.1"/>
    <property type="molecule type" value="Genomic_DNA"/>
</dbReference>
<feature type="chain" id="PRO_5022094353" description="Long-chain fatty acid transporter" evidence="8">
    <location>
        <begin position="24"/>
        <end position="430"/>
    </location>
</feature>
<dbReference type="Gene3D" id="2.40.160.60">
    <property type="entry name" value="Outer membrane protein transport protein (OMPP1/FadL/TodX)"/>
    <property type="match status" value="1"/>
</dbReference>
<reference evidence="9 10" key="1">
    <citation type="journal article" date="2019" name="Nat. Microbiol.">
        <title>Mediterranean grassland soil C-N compound turnover is dependent on rainfall and depth, and is mediated by genomically divergent microorganisms.</title>
        <authorList>
            <person name="Diamond S."/>
            <person name="Andeer P.F."/>
            <person name="Li Z."/>
            <person name="Crits-Christoph A."/>
            <person name="Burstein D."/>
            <person name="Anantharaman K."/>
            <person name="Lane K.R."/>
            <person name="Thomas B.C."/>
            <person name="Pan C."/>
            <person name="Northen T.R."/>
            <person name="Banfield J.F."/>
        </authorList>
    </citation>
    <scope>NUCLEOTIDE SEQUENCE [LARGE SCALE GENOMIC DNA]</scope>
    <source>
        <strain evidence="9">WS_2</strain>
    </source>
</reference>
<sequence length="430" mass="46020">MRLGRTLSAVALASAVLPAAALGAGYGIYEQGAAVLGMAGAGTAAVNDASAVFFNPAVMTGFAGTRFYGGGTFLQTTTSFAGVAPHPGYGVTEEMKPQQIFPATAYLTHRYPGPWAIGLGYNSPFGLAVEWKNPDQFTGRYIVTHAALRTYNYSLVAAREMGKKLSVGFGGNLVWTRLDLRNRQFIATPGGGGGQLEVASFTLTSNVNPGYGWNAGLAWAPLKYLKVGSTYRGQVIIHANGDADIDQFPTGDSQVDAAVAASLPPDQPASTVIRLPTIGALGLAWSWGSSWTFAGDAVHTGWSVFKDIPIYFRNSTSSNQKIVENYDDSFQFRFGAENRRPAFTWRFGYYIDQAAAPTESVSPTLPEADRQGATLGLGMGFGTDKRLTLDSYQLAAFVQNRKTEGVNRDGYEGEYKSFASATGVSLAYRW</sequence>
<dbReference type="PANTHER" id="PTHR35093:SF8">
    <property type="entry name" value="OUTER MEMBRANE PROTEIN NMB0088-RELATED"/>
    <property type="match status" value="1"/>
</dbReference>
<evidence type="ECO:0000256" key="3">
    <source>
        <dbReference type="ARBA" id="ARBA00022452"/>
    </source>
</evidence>
<comment type="caution">
    <text evidence="9">The sequence shown here is derived from an EMBL/GenBank/DDBJ whole genome shotgun (WGS) entry which is preliminary data.</text>
</comment>
<keyword evidence="4" id="KW-0812">Transmembrane</keyword>
<dbReference type="InterPro" id="IPR005017">
    <property type="entry name" value="OMPP1/FadL/TodX"/>
</dbReference>
<evidence type="ECO:0000256" key="6">
    <source>
        <dbReference type="ARBA" id="ARBA00023136"/>
    </source>
</evidence>
<evidence type="ECO:0000313" key="10">
    <source>
        <dbReference type="Proteomes" id="UP000317716"/>
    </source>
</evidence>
<protein>
    <recommendedName>
        <fullName evidence="11">Long-chain fatty acid transporter</fullName>
    </recommendedName>
</protein>
<evidence type="ECO:0000256" key="8">
    <source>
        <dbReference type="SAM" id="SignalP"/>
    </source>
</evidence>